<sequence>MAYFLRMGADYLEDAVKYTSKAGAIDAFRETSDELDRYGQSITASIHIADNKDEVVEYPDFVLERGPRGGIKVERA</sequence>
<dbReference type="RefSeq" id="WP_150728556.1">
    <property type="nucleotide sequence ID" value="NZ_CABPSX010000002.1"/>
</dbReference>
<organism evidence="1 2">
    <name type="scientific">Pandoraea apista</name>
    <dbReference type="NCBI Taxonomy" id="93218"/>
    <lineage>
        <taxon>Bacteria</taxon>
        <taxon>Pseudomonadati</taxon>
        <taxon>Pseudomonadota</taxon>
        <taxon>Betaproteobacteria</taxon>
        <taxon>Burkholderiales</taxon>
        <taxon>Burkholderiaceae</taxon>
        <taxon>Pandoraea</taxon>
    </lineage>
</organism>
<dbReference type="Proteomes" id="UP000364291">
    <property type="component" value="Unassembled WGS sequence"/>
</dbReference>
<dbReference type="AlphaFoldDB" id="A0A5E5P1J0"/>
<evidence type="ECO:0000313" key="2">
    <source>
        <dbReference type="Proteomes" id="UP000364291"/>
    </source>
</evidence>
<reference evidence="1 2" key="1">
    <citation type="submission" date="2019-08" db="EMBL/GenBank/DDBJ databases">
        <authorList>
            <person name="Peeters C."/>
        </authorList>
    </citation>
    <scope>NUCLEOTIDE SEQUENCE [LARGE SCALE GENOMIC DNA]</scope>
    <source>
        <strain evidence="1 2">LMG 18089</strain>
    </source>
</reference>
<protein>
    <submittedName>
        <fullName evidence="1">Uncharacterized protein</fullName>
    </submittedName>
</protein>
<proteinExistence type="predicted"/>
<dbReference type="OrthoDB" id="9103552at2"/>
<accession>A0A5E5P1J0</accession>
<dbReference type="EMBL" id="CABPSX010000002">
    <property type="protein sequence ID" value="VVG70422.1"/>
    <property type="molecule type" value="Genomic_DNA"/>
</dbReference>
<gene>
    <name evidence="1" type="ORF">PAP18089_01382</name>
</gene>
<evidence type="ECO:0000313" key="1">
    <source>
        <dbReference type="EMBL" id="VVG70422.1"/>
    </source>
</evidence>
<name>A0A5E5P1J0_9BURK</name>